<organism evidence="1 2">
    <name type="scientific">Peromyscus maniculatus bairdii</name>
    <name type="common">Prairie deer mouse</name>
    <dbReference type="NCBI Taxonomy" id="230844"/>
    <lineage>
        <taxon>Eukaryota</taxon>
        <taxon>Metazoa</taxon>
        <taxon>Chordata</taxon>
        <taxon>Craniata</taxon>
        <taxon>Vertebrata</taxon>
        <taxon>Euteleostomi</taxon>
        <taxon>Mammalia</taxon>
        <taxon>Eutheria</taxon>
        <taxon>Euarchontoglires</taxon>
        <taxon>Glires</taxon>
        <taxon>Rodentia</taxon>
        <taxon>Myomorpha</taxon>
        <taxon>Muroidea</taxon>
        <taxon>Cricetidae</taxon>
        <taxon>Neotominae</taxon>
        <taxon>Peromyscus</taxon>
    </lineage>
</organism>
<protein>
    <submittedName>
        <fullName evidence="1">Uncharacterized protein</fullName>
    </submittedName>
</protein>
<dbReference type="Proteomes" id="UP000694547">
    <property type="component" value="Chromosome 3"/>
</dbReference>
<reference evidence="1 2" key="1">
    <citation type="submission" date="2018-10" db="EMBL/GenBank/DDBJ databases">
        <title>Improved assembly of the deer mouse Peromyscus maniculatus genome.</title>
        <authorList>
            <person name="Lassance J.-M."/>
            <person name="Hoekstra H.E."/>
        </authorList>
    </citation>
    <scope>NUCLEOTIDE SEQUENCE [LARGE SCALE GENOMIC DNA]</scope>
</reference>
<reference evidence="1" key="2">
    <citation type="submission" date="2025-08" db="UniProtKB">
        <authorList>
            <consortium name="Ensembl"/>
        </authorList>
    </citation>
    <scope>IDENTIFICATION</scope>
</reference>
<keyword evidence="2" id="KW-1185">Reference proteome</keyword>
<dbReference type="Ensembl" id="ENSPEMT00000034440.1">
    <property type="protein sequence ID" value="ENSPEMP00000036534.1"/>
    <property type="gene ID" value="ENSPEMG00000024601.1"/>
</dbReference>
<evidence type="ECO:0000313" key="2">
    <source>
        <dbReference type="Proteomes" id="UP000694547"/>
    </source>
</evidence>
<reference evidence="1" key="3">
    <citation type="submission" date="2025-09" db="UniProtKB">
        <authorList>
            <consortium name="Ensembl"/>
        </authorList>
    </citation>
    <scope>IDENTIFICATION</scope>
</reference>
<proteinExistence type="predicted"/>
<evidence type="ECO:0000313" key="1">
    <source>
        <dbReference type="Ensembl" id="ENSPEMP00000036534.1"/>
    </source>
</evidence>
<dbReference type="AlphaFoldDB" id="A0A8C8W6S3"/>
<sequence length="74" mass="7895">MLDASESLKTSGVTPEFHQLGRKFAHRAQNNPSGQQSQDVIKHYPRGSVGGAAGCAQVCSWGPQVRAELRGSDT</sequence>
<name>A0A8C8W6S3_PERMB</name>
<accession>A0A8C8W6S3</accession>